<dbReference type="EMBL" id="BARV01014361">
    <property type="protein sequence ID" value="GAI31353.1"/>
    <property type="molecule type" value="Genomic_DNA"/>
</dbReference>
<organism evidence="1">
    <name type="scientific">marine sediment metagenome</name>
    <dbReference type="NCBI Taxonomy" id="412755"/>
    <lineage>
        <taxon>unclassified sequences</taxon>
        <taxon>metagenomes</taxon>
        <taxon>ecological metagenomes</taxon>
    </lineage>
</organism>
<protein>
    <submittedName>
        <fullName evidence="1">Uncharacterized protein</fullName>
    </submittedName>
</protein>
<proteinExistence type="predicted"/>
<name>X1MJA4_9ZZZZ</name>
<gene>
    <name evidence="1" type="ORF">S06H3_25140</name>
</gene>
<evidence type="ECO:0000313" key="1">
    <source>
        <dbReference type="EMBL" id="GAI31353.1"/>
    </source>
</evidence>
<accession>X1MJA4</accession>
<dbReference type="AlphaFoldDB" id="X1MJA4"/>
<feature type="non-terminal residue" evidence="1">
    <location>
        <position position="51"/>
    </location>
</feature>
<comment type="caution">
    <text evidence="1">The sequence shown here is derived from an EMBL/GenBank/DDBJ whole genome shotgun (WGS) entry which is preliminary data.</text>
</comment>
<sequence length="51" mass="5653">MAKSDEQVANTSLILAKPLASEEKLREEYDDANEFLAPMEDSEAIKEIVGI</sequence>
<reference evidence="1" key="1">
    <citation type="journal article" date="2014" name="Front. Microbiol.">
        <title>High frequency of phylogenetically diverse reductive dehalogenase-homologous genes in deep subseafloor sedimentary metagenomes.</title>
        <authorList>
            <person name="Kawai M."/>
            <person name="Futagami T."/>
            <person name="Toyoda A."/>
            <person name="Takaki Y."/>
            <person name="Nishi S."/>
            <person name="Hori S."/>
            <person name="Arai W."/>
            <person name="Tsubouchi T."/>
            <person name="Morono Y."/>
            <person name="Uchiyama I."/>
            <person name="Ito T."/>
            <person name="Fujiyama A."/>
            <person name="Inagaki F."/>
            <person name="Takami H."/>
        </authorList>
    </citation>
    <scope>NUCLEOTIDE SEQUENCE</scope>
    <source>
        <strain evidence="1">Expedition CK06-06</strain>
    </source>
</reference>